<accession>A0A1H7AHB0</accession>
<dbReference type="Pfam" id="PF05751">
    <property type="entry name" value="FixH"/>
    <property type="match status" value="1"/>
</dbReference>
<proteinExistence type="predicted"/>
<dbReference type="RefSeq" id="WP_092177365.1">
    <property type="nucleotide sequence ID" value="NZ_FNZH01000007.1"/>
</dbReference>
<keyword evidence="1" id="KW-1133">Transmembrane helix</keyword>
<reference evidence="3" key="1">
    <citation type="submission" date="2016-10" db="EMBL/GenBank/DDBJ databases">
        <authorList>
            <person name="Varghese N."/>
            <person name="Submissions S."/>
        </authorList>
    </citation>
    <scope>NUCLEOTIDE SEQUENCE [LARGE SCALE GENOMIC DNA]</scope>
    <source>
        <strain evidence="3">IBRC-M 10761</strain>
    </source>
</reference>
<evidence type="ECO:0000313" key="2">
    <source>
        <dbReference type="EMBL" id="SEJ64306.1"/>
    </source>
</evidence>
<feature type="transmembrane region" description="Helical" evidence="1">
    <location>
        <begin position="6"/>
        <end position="26"/>
    </location>
</feature>
<gene>
    <name evidence="2" type="ORF">SAMN05192553_1074</name>
</gene>
<dbReference type="EMBL" id="FNZH01000007">
    <property type="protein sequence ID" value="SEJ64306.1"/>
    <property type="molecule type" value="Genomic_DNA"/>
</dbReference>
<keyword evidence="3" id="KW-1185">Reference proteome</keyword>
<dbReference type="Proteomes" id="UP000199403">
    <property type="component" value="Unassembled WGS sequence"/>
</dbReference>
<dbReference type="InterPro" id="IPR008620">
    <property type="entry name" value="FixH"/>
</dbReference>
<keyword evidence="1" id="KW-0472">Membrane</keyword>
<name>A0A1H7AHB0_9BACT</name>
<protein>
    <submittedName>
        <fullName evidence="2">FixH protein</fullName>
    </submittedName>
</protein>
<organism evidence="2 3">
    <name type="scientific">Cyclobacterium xiamenense</name>
    <dbReference type="NCBI Taxonomy" id="1297121"/>
    <lineage>
        <taxon>Bacteria</taxon>
        <taxon>Pseudomonadati</taxon>
        <taxon>Bacteroidota</taxon>
        <taxon>Cytophagia</taxon>
        <taxon>Cytophagales</taxon>
        <taxon>Cyclobacteriaceae</taxon>
        <taxon>Cyclobacterium</taxon>
    </lineage>
</organism>
<evidence type="ECO:0000256" key="1">
    <source>
        <dbReference type="SAM" id="Phobius"/>
    </source>
</evidence>
<evidence type="ECO:0000313" key="3">
    <source>
        <dbReference type="Proteomes" id="UP000199403"/>
    </source>
</evidence>
<dbReference type="OrthoDB" id="1493774at2"/>
<sequence length="141" mass="16059">MNWGNGIILVFVAFVAVMATMVTICMKQDDLHLVTENYYEEEIKYQEHIDKVTNSQHSAKNALSFDPQSKVLTLNLPVGAQGELHLFRPSDARMDRKIAVDIQNAAANTVNLKSLQSGYWKVKLNWEEKGQGFFEEQKIDL</sequence>
<dbReference type="AlphaFoldDB" id="A0A1H7AHB0"/>
<keyword evidence="1" id="KW-0812">Transmembrane</keyword>
<dbReference type="STRING" id="1416801.SAMN05192553_1074"/>